<organism evidence="1 2">
    <name type="scientific">Streptomyces stramineus</name>
    <dbReference type="NCBI Taxonomy" id="173861"/>
    <lineage>
        <taxon>Bacteria</taxon>
        <taxon>Bacillati</taxon>
        <taxon>Actinomycetota</taxon>
        <taxon>Actinomycetes</taxon>
        <taxon>Kitasatosporales</taxon>
        <taxon>Streptomycetaceae</taxon>
        <taxon>Streptomyces</taxon>
    </lineage>
</organism>
<protein>
    <recommendedName>
        <fullName evidence="3">Mobile element protein</fullName>
    </recommendedName>
</protein>
<dbReference type="EMBL" id="BAAAHB010000011">
    <property type="protein sequence ID" value="GAA0454281.1"/>
    <property type="molecule type" value="Genomic_DNA"/>
</dbReference>
<evidence type="ECO:0000313" key="1">
    <source>
        <dbReference type="EMBL" id="GAA0454281.1"/>
    </source>
</evidence>
<dbReference type="Proteomes" id="UP001499895">
    <property type="component" value="Unassembled WGS sequence"/>
</dbReference>
<sequence>MATDLLADPAELAVWLGRPADDPKLVAALRAATRRFRGAVGHPVTLVAGDTVRLDGTGRATVLLPVWPTVSVDSVKLDGTLLVEGTDYEWSESGILRRLGCQYWPARLGCLEAVYGHGWAEIPDDVAEVVIDQARSLYTVVPGVQSKAVGGQSVTFGAQAAVGVTSQWSAAVARHKVRTGSDV</sequence>
<dbReference type="RefSeq" id="WP_344087969.1">
    <property type="nucleotide sequence ID" value="NZ_BAAAHB010000011.1"/>
</dbReference>
<evidence type="ECO:0008006" key="3">
    <source>
        <dbReference type="Google" id="ProtNLM"/>
    </source>
</evidence>
<name>A0ABP3JI51_9ACTN</name>
<keyword evidence="2" id="KW-1185">Reference proteome</keyword>
<gene>
    <name evidence="1" type="ORF">GCM10009544_16320</name>
</gene>
<comment type="caution">
    <text evidence="1">The sequence shown here is derived from an EMBL/GenBank/DDBJ whole genome shotgun (WGS) entry which is preliminary data.</text>
</comment>
<accession>A0ABP3JI51</accession>
<proteinExistence type="predicted"/>
<reference evidence="2" key="1">
    <citation type="journal article" date="2019" name="Int. J. Syst. Evol. Microbiol.">
        <title>The Global Catalogue of Microorganisms (GCM) 10K type strain sequencing project: providing services to taxonomists for standard genome sequencing and annotation.</title>
        <authorList>
            <consortium name="The Broad Institute Genomics Platform"/>
            <consortium name="The Broad Institute Genome Sequencing Center for Infectious Disease"/>
            <person name="Wu L."/>
            <person name="Ma J."/>
        </authorList>
    </citation>
    <scope>NUCLEOTIDE SEQUENCE [LARGE SCALE GENOMIC DNA]</scope>
    <source>
        <strain evidence="2">JCM 10649</strain>
    </source>
</reference>
<evidence type="ECO:0000313" key="2">
    <source>
        <dbReference type="Proteomes" id="UP001499895"/>
    </source>
</evidence>